<evidence type="ECO:0000256" key="5">
    <source>
        <dbReference type="ARBA" id="ARBA00022454"/>
    </source>
</evidence>
<dbReference type="GO" id="GO:0000775">
    <property type="term" value="C:chromosome, centromeric region"/>
    <property type="evidence" value="ECO:0007669"/>
    <property type="project" value="UniProtKB-SubCell"/>
</dbReference>
<dbReference type="Pfam" id="PF13092">
    <property type="entry name" value="CENP-L"/>
    <property type="match status" value="1"/>
</dbReference>
<evidence type="ECO:0000256" key="2">
    <source>
        <dbReference type="ARBA" id="ARBA00004584"/>
    </source>
</evidence>
<evidence type="ECO:0000256" key="3">
    <source>
        <dbReference type="ARBA" id="ARBA00011060"/>
    </source>
</evidence>
<dbReference type="InterPro" id="IPR025204">
    <property type="entry name" value="CENP-L"/>
</dbReference>
<keyword evidence="9" id="KW-1185">Reference proteome</keyword>
<evidence type="ECO:0000256" key="8">
    <source>
        <dbReference type="SAM" id="MobiDB-lite"/>
    </source>
</evidence>
<name>A0A6J2QV80_COTGO</name>
<comment type="subcellular location">
    <subcellularLocation>
        <location evidence="2">Chromosome</location>
        <location evidence="2">Centromere</location>
    </subcellularLocation>
    <subcellularLocation>
        <location evidence="1">Nucleus</location>
    </subcellularLocation>
</comment>
<evidence type="ECO:0000256" key="1">
    <source>
        <dbReference type="ARBA" id="ARBA00004123"/>
    </source>
</evidence>
<comment type="similarity">
    <text evidence="3">Belongs to the CENP-L/IML3 family.</text>
</comment>
<dbReference type="PANTHER" id="PTHR31740">
    <property type="entry name" value="CENTROMERE PROTEIN L"/>
    <property type="match status" value="1"/>
</dbReference>
<dbReference type="AlphaFoldDB" id="A0A6J2QV80"/>
<dbReference type="OrthoDB" id="8864979at2759"/>
<sequence>MPPGADTPEMERHQNSVTRTPLNSVVVQRRSKSKSYRLSYRSCLGATSRLCFTPALTARRLNTSRRAPKSHNITEKVNPEKLALLVKTEWQLSYVSPLYQFRHTQLKSYSRQLSAFIAAEKQQGLAVEVEGPQKTFRVSFSLVQGMAESDDDAETVLIQIHSKPLFARQDEPQRPVWSGWLTCINGNPDYLRSLPKDFICLPLFGSSGAEALTTLVKSWFQQFFDCCFGPLEISHTCLQWLMALWTNCHTESSIQHLKMIWTLPVVPPLQVTYTVNSEDAWELWSSVRKEKEKENKAGEMAKDEEENSIDIEEVTGFMQGLKSHFYRHFRLDLSAGSLDQVSTALGSAKYKGRIKISNSRYMITTLTLLTECALLKMPI</sequence>
<gene>
    <name evidence="10" type="primary">cenpl</name>
</gene>
<evidence type="ECO:0000256" key="7">
    <source>
        <dbReference type="ARBA" id="ARBA00023328"/>
    </source>
</evidence>
<dbReference type="Proteomes" id="UP000504630">
    <property type="component" value="Chromosome 2"/>
</dbReference>
<evidence type="ECO:0000256" key="4">
    <source>
        <dbReference type="ARBA" id="ARBA00016380"/>
    </source>
</evidence>
<dbReference type="KEGG" id="cgob:115017061"/>
<keyword evidence="7" id="KW-0137">Centromere</keyword>
<evidence type="ECO:0000313" key="10">
    <source>
        <dbReference type="RefSeq" id="XP_029301102.1"/>
    </source>
</evidence>
<keyword evidence="5" id="KW-0158">Chromosome</keyword>
<dbReference type="PANTHER" id="PTHR31740:SF2">
    <property type="entry name" value="CENTROMERE PROTEIN L"/>
    <property type="match status" value="1"/>
</dbReference>
<organism evidence="9 10">
    <name type="scientific">Cottoperca gobio</name>
    <name type="common">Frogmouth</name>
    <name type="synonym">Aphritis gobio</name>
    <dbReference type="NCBI Taxonomy" id="56716"/>
    <lineage>
        <taxon>Eukaryota</taxon>
        <taxon>Metazoa</taxon>
        <taxon>Chordata</taxon>
        <taxon>Craniata</taxon>
        <taxon>Vertebrata</taxon>
        <taxon>Euteleostomi</taxon>
        <taxon>Actinopterygii</taxon>
        <taxon>Neopterygii</taxon>
        <taxon>Teleostei</taxon>
        <taxon>Neoteleostei</taxon>
        <taxon>Acanthomorphata</taxon>
        <taxon>Eupercaria</taxon>
        <taxon>Perciformes</taxon>
        <taxon>Notothenioidei</taxon>
        <taxon>Bovichtidae</taxon>
        <taxon>Cottoperca</taxon>
    </lineage>
</organism>
<evidence type="ECO:0000256" key="6">
    <source>
        <dbReference type="ARBA" id="ARBA00023242"/>
    </source>
</evidence>
<feature type="region of interest" description="Disordered" evidence="8">
    <location>
        <begin position="1"/>
        <end position="20"/>
    </location>
</feature>
<proteinExistence type="inferred from homology"/>
<evidence type="ECO:0000313" key="9">
    <source>
        <dbReference type="Proteomes" id="UP000504630"/>
    </source>
</evidence>
<protein>
    <recommendedName>
        <fullName evidence="4">Centromere protein L</fullName>
    </recommendedName>
</protein>
<dbReference type="GO" id="GO:0005634">
    <property type="term" value="C:nucleus"/>
    <property type="evidence" value="ECO:0007669"/>
    <property type="project" value="UniProtKB-SubCell"/>
</dbReference>
<dbReference type="GeneID" id="115017061"/>
<dbReference type="FunCoup" id="A0A6J2QV80">
    <property type="interactions" value="1432"/>
</dbReference>
<dbReference type="InParanoid" id="A0A6J2QV80"/>
<dbReference type="CTD" id="91687"/>
<accession>A0A6J2QV80</accession>
<dbReference type="RefSeq" id="XP_029301102.1">
    <property type="nucleotide sequence ID" value="XM_029445242.1"/>
</dbReference>
<keyword evidence="6" id="KW-0539">Nucleus</keyword>
<reference evidence="10" key="1">
    <citation type="submission" date="2025-08" db="UniProtKB">
        <authorList>
            <consortium name="RefSeq"/>
        </authorList>
    </citation>
    <scope>IDENTIFICATION</scope>
</reference>